<accession>A0ABS1KQZ3</accession>
<dbReference type="SUPFAM" id="SSF55469">
    <property type="entry name" value="FMN-dependent nitroreductase-like"/>
    <property type="match status" value="1"/>
</dbReference>
<comment type="cofactor">
    <cofactor evidence="1">
        <name>FMN</name>
        <dbReference type="ChEBI" id="CHEBI:58210"/>
    </cofactor>
</comment>
<keyword evidence="7" id="KW-0520">NAD</keyword>
<evidence type="ECO:0000256" key="1">
    <source>
        <dbReference type="ARBA" id="ARBA00001917"/>
    </source>
</evidence>
<keyword evidence="3" id="KW-0285">Flavoprotein</keyword>
<evidence type="ECO:0000256" key="3">
    <source>
        <dbReference type="ARBA" id="ARBA00022630"/>
    </source>
</evidence>
<evidence type="ECO:0000256" key="6">
    <source>
        <dbReference type="ARBA" id="ARBA00023002"/>
    </source>
</evidence>
<dbReference type="CDD" id="cd02135">
    <property type="entry name" value="YdjA-like"/>
    <property type="match status" value="1"/>
</dbReference>
<dbReference type="InterPro" id="IPR029479">
    <property type="entry name" value="Nitroreductase"/>
</dbReference>
<evidence type="ECO:0000313" key="10">
    <source>
        <dbReference type="Proteomes" id="UP000613030"/>
    </source>
</evidence>
<evidence type="ECO:0000256" key="4">
    <source>
        <dbReference type="ARBA" id="ARBA00022643"/>
    </source>
</evidence>
<dbReference type="EMBL" id="JAERRB010000003">
    <property type="protein sequence ID" value="MBL0741728.1"/>
    <property type="molecule type" value="Genomic_DNA"/>
</dbReference>
<dbReference type="PANTHER" id="PTHR43821">
    <property type="entry name" value="NAD(P)H NITROREDUCTASE YDJA-RELATED"/>
    <property type="match status" value="1"/>
</dbReference>
<comment type="similarity">
    <text evidence="2">Belongs to the nitroreductase family.</text>
</comment>
<evidence type="ECO:0000259" key="8">
    <source>
        <dbReference type="Pfam" id="PF00881"/>
    </source>
</evidence>
<organism evidence="9 10">
    <name type="scientific">Chryseolinea lacunae</name>
    <dbReference type="NCBI Taxonomy" id="2801331"/>
    <lineage>
        <taxon>Bacteria</taxon>
        <taxon>Pseudomonadati</taxon>
        <taxon>Bacteroidota</taxon>
        <taxon>Cytophagia</taxon>
        <taxon>Cytophagales</taxon>
        <taxon>Fulvivirgaceae</taxon>
        <taxon>Chryseolinea</taxon>
    </lineage>
</organism>
<dbReference type="InterPro" id="IPR026021">
    <property type="entry name" value="YdjA-like"/>
</dbReference>
<dbReference type="RefSeq" id="WP_202009128.1">
    <property type="nucleotide sequence ID" value="NZ_JAERRB010000003.1"/>
</dbReference>
<keyword evidence="5" id="KW-0521">NADP</keyword>
<dbReference type="PANTHER" id="PTHR43821:SF1">
    <property type="entry name" value="NAD(P)H NITROREDUCTASE YDJA-RELATED"/>
    <property type="match status" value="1"/>
</dbReference>
<name>A0ABS1KQZ3_9BACT</name>
<evidence type="ECO:0000256" key="5">
    <source>
        <dbReference type="ARBA" id="ARBA00022857"/>
    </source>
</evidence>
<keyword evidence="10" id="KW-1185">Reference proteome</keyword>
<feature type="domain" description="Nitroreductase" evidence="8">
    <location>
        <begin position="12"/>
        <end position="173"/>
    </location>
</feature>
<dbReference type="InterPro" id="IPR052530">
    <property type="entry name" value="NAD(P)H_nitroreductase"/>
</dbReference>
<evidence type="ECO:0000313" key="9">
    <source>
        <dbReference type="EMBL" id="MBL0741728.1"/>
    </source>
</evidence>
<keyword evidence="4" id="KW-0288">FMN</keyword>
<dbReference type="Gene3D" id="3.40.109.10">
    <property type="entry name" value="NADH Oxidase"/>
    <property type="match status" value="1"/>
</dbReference>
<comment type="caution">
    <text evidence="9">The sequence shown here is derived from an EMBL/GenBank/DDBJ whole genome shotgun (WGS) entry which is preliminary data.</text>
</comment>
<reference evidence="9 10" key="1">
    <citation type="submission" date="2021-01" db="EMBL/GenBank/DDBJ databases">
        <title>Chryseolinea sp. Jin1 Genome sequencing and assembly.</title>
        <authorList>
            <person name="Kim I."/>
        </authorList>
    </citation>
    <scope>NUCLEOTIDE SEQUENCE [LARGE SCALE GENOMIC DNA]</scope>
    <source>
        <strain evidence="9 10">Jin1</strain>
    </source>
</reference>
<dbReference type="Proteomes" id="UP000613030">
    <property type="component" value="Unassembled WGS sequence"/>
</dbReference>
<evidence type="ECO:0000256" key="2">
    <source>
        <dbReference type="ARBA" id="ARBA00007118"/>
    </source>
</evidence>
<proteinExistence type="inferred from homology"/>
<evidence type="ECO:0000256" key="7">
    <source>
        <dbReference type="ARBA" id="ARBA00023027"/>
    </source>
</evidence>
<gene>
    <name evidence="9" type="ORF">JI741_10895</name>
</gene>
<protein>
    <submittedName>
        <fullName evidence="9">Nitroreductase</fullName>
    </submittedName>
</protein>
<dbReference type="InterPro" id="IPR000415">
    <property type="entry name" value="Nitroreductase-like"/>
</dbReference>
<keyword evidence="6" id="KW-0560">Oxidoreductase</keyword>
<sequence>MNFNPESANALIQNRRSVFQAQYSGAKVDDAIVEQMLANANWAPTHKLTEPWRFVVFTDEGIKKLAEFQAALYKKVTTADGSFKEDKFNNLLTKPLLSSHIIAVGMKRDEKKSLPQIEEIGAVFCAVENMHLTATAYGVGGYLSTGGVTYFEEAKTFFGWGNDDLLLGFFHIGMPKGTLPDGRRKPIEEKVTWVR</sequence>
<dbReference type="Pfam" id="PF00881">
    <property type="entry name" value="Nitroreductase"/>
    <property type="match status" value="1"/>
</dbReference>